<name>A0A914E5Y4_9BILA</name>
<dbReference type="GO" id="GO:0005615">
    <property type="term" value="C:extracellular space"/>
    <property type="evidence" value="ECO:0007669"/>
    <property type="project" value="TreeGrafter"/>
</dbReference>
<accession>A0A914E5Y4</accession>
<keyword evidence="1" id="KW-1185">Reference proteome</keyword>
<organism evidence="1 2">
    <name type="scientific">Acrobeloides nanus</name>
    <dbReference type="NCBI Taxonomy" id="290746"/>
    <lineage>
        <taxon>Eukaryota</taxon>
        <taxon>Metazoa</taxon>
        <taxon>Ecdysozoa</taxon>
        <taxon>Nematoda</taxon>
        <taxon>Chromadorea</taxon>
        <taxon>Rhabditida</taxon>
        <taxon>Tylenchina</taxon>
        <taxon>Cephalobomorpha</taxon>
        <taxon>Cephaloboidea</taxon>
        <taxon>Cephalobidae</taxon>
        <taxon>Acrobeloides</taxon>
    </lineage>
</organism>
<evidence type="ECO:0000313" key="2">
    <source>
        <dbReference type="WBParaSite" id="ACRNAN_scaffold580.g29718.t1"/>
    </source>
</evidence>
<dbReference type="PANTHER" id="PTHR46145:SF4">
    <property type="entry name" value="HEPARANASE"/>
    <property type="match status" value="1"/>
</dbReference>
<dbReference type="WBParaSite" id="ACRNAN_scaffold580.g29718.t1">
    <property type="protein sequence ID" value="ACRNAN_scaffold580.g29718.t1"/>
    <property type="gene ID" value="ACRNAN_scaffold580.g29718"/>
</dbReference>
<dbReference type="Proteomes" id="UP000887540">
    <property type="component" value="Unplaced"/>
</dbReference>
<sequence length="133" mass="15118">MNNYVTSIQSVLELKNSFASYQNLPLWAGEASSCYNGGAENISDRYAASFLFTDMLGASAFYGLDKVLRQQWFDGYWHNGSFSHYALLDVNMRPNPDYWLAFLYKKLVGQQVYNVSTDSTDPHLRLYAGSNVK</sequence>
<evidence type="ECO:0000313" key="1">
    <source>
        <dbReference type="Proteomes" id="UP000887540"/>
    </source>
</evidence>
<protein>
    <submittedName>
        <fullName evidence="2">Uncharacterized protein</fullName>
    </submittedName>
</protein>
<dbReference type="GO" id="GO:0031012">
    <property type="term" value="C:extracellular matrix"/>
    <property type="evidence" value="ECO:0007669"/>
    <property type="project" value="TreeGrafter"/>
</dbReference>
<reference evidence="2" key="1">
    <citation type="submission" date="2022-11" db="UniProtKB">
        <authorList>
            <consortium name="WormBaseParasite"/>
        </authorList>
    </citation>
    <scope>IDENTIFICATION</scope>
</reference>
<dbReference type="PANTHER" id="PTHR46145">
    <property type="entry name" value="HEPARANASE"/>
    <property type="match status" value="1"/>
</dbReference>
<proteinExistence type="predicted"/>
<dbReference type="InterPro" id="IPR017853">
    <property type="entry name" value="GH"/>
</dbReference>
<dbReference type="Gene3D" id="3.20.20.80">
    <property type="entry name" value="Glycosidases"/>
    <property type="match status" value="1"/>
</dbReference>
<dbReference type="AlphaFoldDB" id="A0A914E5Y4"/>
<dbReference type="SUPFAM" id="SSF51445">
    <property type="entry name" value="(Trans)glycosidases"/>
    <property type="match status" value="1"/>
</dbReference>